<name>A0A495VMU6_9RHOO</name>
<evidence type="ECO:0000256" key="2">
    <source>
        <dbReference type="ARBA" id="ARBA00012438"/>
    </source>
</evidence>
<organism evidence="13 14">
    <name type="scientific">Azonexus fungiphilus</name>
    <dbReference type="NCBI Taxonomy" id="146940"/>
    <lineage>
        <taxon>Bacteria</taxon>
        <taxon>Pseudomonadati</taxon>
        <taxon>Pseudomonadota</taxon>
        <taxon>Betaproteobacteria</taxon>
        <taxon>Rhodocyclales</taxon>
        <taxon>Azonexaceae</taxon>
        <taxon>Azonexus</taxon>
    </lineage>
</organism>
<dbReference type="PANTHER" id="PTHR24421">
    <property type="entry name" value="NITRATE/NITRITE SENSOR PROTEIN NARX-RELATED"/>
    <property type="match status" value="1"/>
</dbReference>
<dbReference type="InterPro" id="IPR050482">
    <property type="entry name" value="Sensor_HK_TwoCompSys"/>
</dbReference>
<keyword evidence="4" id="KW-0808">Transferase</keyword>
<sequence>MADPRALLRWLLGGCLLTLALLVQAGEVWHAQIAPGRVMPAQVSAATWAPVPLDDSWRRQKPCRSGDWTYASELWLDGPPGQPYGIFIHRAGNRLHLWLNGTRVAAFGDLDNPRADYSNAPLYAQLPVYLLRPGSNQILIQVAGDCRRYAGLSHFEIDSHEVLEERWRQSSRMFAWQSAAIISICCTLSLVSFGVGIWRRDRLAMLLAVASAFWALRAGLWAMNELPVSYELWFFLIDFCYGIWMVLIALLATGITGVDGPFLRRLQWCCLAFFCATSIASALGAPIYLKALGIDVTVLGGFAGISRVWYEAFRRPNGANVAISIAGVFMLILGLIDHWNVWFSDARDAYQRFYYTPSIVLFFILSIGVVLARRFDHALKSEARYRESLEQEVKRQRAELERSYREAQAQIRQEAVDQERQRIVREMHDGLGSQLVGILSSVRHADAPTPEVEREIQEALDQLRYTMDTLSGDFEDLSTVLAQFRFRSEARLKRAGIVLNWTVRPLPPGEWEAPALLHFERILREALANILKHAGASEISVDAGCDGDACHIAIRDNGRGCDPATLAPGRGLRHMRERARELGIALTFTSAPGDGATITLSWRQTVKA</sequence>
<feature type="transmembrane region" description="Helical" evidence="10">
    <location>
        <begin position="174"/>
        <end position="196"/>
    </location>
</feature>
<keyword evidence="8" id="KW-0902">Two-component regulatory system</keyword>
<dbReference type="AlphaFoldDB" id="A0A495VMU6"/>
<dbReference type="InterPro" id="IPR003594">
    <property type="entry name" value="HATPase_dom"/>
</dbReference>
<feature type="domain" description="Signal transduction histidine kinase subgroup 3 dimerisation and phosphoacceptor" evidence="12">
    <location>
        <begin position="419"/>
        <end position="476"/>
    </location>
</feature>
<comment type="catalytic activity">
    <reaction evidence="1">
        <text>ATP + protein L-histidine = ADP + protein N-phospho-L-histidine.</text>
        <dbReference type="EC" id="2.7.13.3"/>
    </reaction>
</comment>
<keyword evidence="10" id="KW-0472">Membrane</keyword>
<evidence type="ECO:0000259" key="11">
    <source>
        <dbReference type="Pfam" id="PF02518"/>
    </source>
</evidence>
<keyword evidence="5" id="KW-0547">Nucleotide-binding</keyword>
<comment type="caution">
    <text evidence="13">The sequence shown here is derived from an EMBL/GenBank/DDBJ whole genome shotgun (WGS) entry which is preliminary data.</text>
</comment>
<evidence type="ECO:0000313" key="14">
    <source>
        <dbReference type="Proteomes" id="UP000270626"/>
    </source>
</evidence>
<evidence type="ECO:0000256" key="3">
    <source>
        <dbReference type="ARBA" id="ARBA00022553"/>
    </source>
</evidence>
<feature type="transmembrane region" description="Helical" evidence="10">
    <location>
        <begin position="353"/>
        <end position="372"/>
    </location>
</feature>
<feature type="coiled-coil region" evidence="9">
    <location>
        <begin position="379"/>
        <end position="417"/>
    </location>
</feature>
<evidence type="ECO:0000313" key="13">
    <source>
        <dbReference type="EMBL" id="RKT50654.1"/>
    </source>
</evidence>
<dbReference type="SUPFAM" id="SSF49785">
    <property type="entry name" value="Galactose-binding domain-like"/>
    <property type="match status" value="1"/>
</dbReference>
<evidence type="ECO:0000256" key="10">
    <source>
        <dbReference type="SAM" id="Phobius"/>
    </source>
</evidence>
<dbReference type="OrthoDB" id="8697484at2"/>
<evidence type="ECO:0000259" key="12">
    <source>
        <dbReference type="Pfam" id="PF07730"/>
    </source>
</evidence>
<dbReference type="InterPro" id="IPR008979">
    <property type="entry name" value="Galactose-bd-like_sf"/>
</dbReference>
<evidence type="ECO:0000256" key="6">
    <source>
        <dbReference type="ARBA" id="ARBA00022777"/>
    </source>
</evidence>
<dbReference type="Gene3D" id="3.30.565.10">
    <property type="entry name" value="Histidine kinase-like ATPase, C-terminal domain"/>
    <property type="match status" value="1"/>
</dbReference>
<keyword evidence="10" id="KW-1133">Transmembrane helix</keyword>
<keyword evidence="7" id="KW-0067">ATP-binding</keyword>
<dbReference type="RefSeq" id="WP_121458891.1">
    <property type="nucleotide sequence ID" value="NZ_RBXP01000017.1"/>
</dbReference>
<dbReference type="GO" id="GO:0046983">
    <property type="term" value="F:protein dimerization activity"/>
    <property type="evidence" value="ECO:0007669"/>
    <property type="project" value="InterPro"/>
</dbReference>
<evidence type="ECO:0000256" key="9">
    <source>
        <dbReference type="SAM" id="Coils"/>
    </source>
</evidence>
<feature type="transmembrane region" description="Helical" evidence="10">
    <location>
        <begin position="203"/>
        <end position="220"/>
    </location>
</feature>
<dbReference type="GO" id="GO:0005524">
    <property type="term" value="F:ATP binding"/>
    <property type="evidence" value="ECO:0007669"/>
    <property type="project" value="UniProtKB-KW"/>
</dbReference>
<dbReference type="EMBL" id="RBXP01000017">
    <property type="protein sequence ID" value="RKT50654.1"/>
    <property type="molecule type" value="Genomic_DNA"/>
</dbReference>
<evidence type="ECO:0000256" key="5">
    <source>
        <dbReference type="ARBA" id="ARBA00022741"/>
    </source>
</evidence>
<dbReference type="Pfam" id="PF02518">
    <property type="entry name" value="HATPase_c"/>
    <property type="match status" value="1"/>
</dbReference>
<proteinExistence type="predicted"/>
<keyword evidence="14" id="KW-1185">Reference proteome</keyword>
<gene>
    <name evidence="13" type="ORF">DFR40_2573</name>
</gene>
<reference evidence="13 14" key="1">
    <citation type="submission" date="2018-10" db="EMBL/GenBank/DDBJ databases">
        <title>Genomic Encyclopedia of Type Strains, Phase IV (KMG-IV): sequencing the most valuable type-strain genomes for metagenomic binning, comparative biology and taxonomic classification.</title>
        <authorList>
            <person name="Goeker M."/>
        </authorList>
    </citation>
    <scope>NUCLEOTIDE SEQUENCE [LARGE SCALE GENOMIC DNA]</scope>
    <source>
        <strain evidence="13 14">DSM 23841</strain>
    </source>
</reference>
<evidence type="ECO:0000256" key="8">
    <source>
        <dbReference type="ARBA" id="ARBA00023012"/>
    </source>
</evidence>
<dbReference type="GO" id="GO:0000155">
    <property type="term" value="F:phosphorelay sensor kinase activity"/>
    <property type="evidence" value="ECO:0007669"/>
    <property type="project" value="InterPro"/>
</dbReference>
<dbReference type="InterPro" id="IPR036890">
    <property type="entry name" value="HATPase_C_sf"/>
</dbReference>
<feature type="transmembrane region" description="Helical" evidence="10">
    <location>
        <begin position="232"/>
        <end position="254"/>
    </location>
</feature>
<evidence type="ECO:0000256" key="7">
    <source>
        <dbReference type="ARBA" id="ARBA00022840"/>
    </source>
</evidence>
<dbReference type="Pfam" id="PF07730">
    <property type="entry name" value="HisKA_3"/>
    <property type="match status" value="1"/>
</dbReference>
<dbReference type="SUPFAM" id="SSF55874">
    <property type="entry name" value="ATPase domain of HSP90 chaperone/DNA topoisomerase II/histidine kinase"/>
    <property type="match status" value="1"/>
</dbReference>
<feature type="transmembrane region" description="Helical" evidence="10">
    <location>
        <begin position="322"/>
        <end position="341"/>
    </location>
</feature>
<dbReference type="InterPro" id="IPR011712">
    <property type="entry name" value="Sig_transdc_His_kin_sub3_dim/P"/>
</dbReference>
<keyword evidence="3" id="KW-0597">Phosphoprotein</keyword>
<dbReference type="PANTHER" id="PTHR24421:SF10">
    <property type="entry name" value="NITRATE_NITRITE SENSOR PROTEIN NARQ"/>
    <property type="match status" value="1"/>
</dbReference>
<accession>A0A495VMU6</accession>
<dbReference type="Gene3D" id="1.20.5.1930">
    <property type="match status" value="1"/>
</dbReference>
<dbReference type="Proteomes" id="UP000270626">
    <property type="component" value="Unassembled WGS sequence"/>
</dbReference>
<feature type="transmembrane region" description="Helical" evidence="10">
    <location>
        <begin position="266"/>
        <end position="285"/>
    </location>
</feature>
<protein>
    <recommendedName>
        <fullName evidence="2">histidine kinase</fullName>
        <ecNumber evidence="2">2.7.13.3</ecNumber>
    </recommendedName>
</protein>
<keyword evidence="9" id="KW-0175">Coiled coil</keyword>
<dbReference type="CDD" id="cd16917">
    <property type="entry name" value="HATPase_UhpB-NarQ-NarX-like"/>
    <property type="match status" value="1"/>
</dbReference>
<evidence type="ECO:0000256" key="4">
    <source>
        <dbReference type="ARBA" id="ARBA00022679"/>
    </source>
</evidence>
<feature type="domain" description="Histidine kinase/HSP90-like ATPase" evidence="11">
    <location>
        <begin position="518"/>
        <end position="603"/>
    </location>
</feature>
<dbReference type="EC" id="2.7.13.3" evidence="2"/>
<dbReference type="GO" id="GO:0016020">
    <property type="term" value="C:membrane"/>
    <property type="evidence" value="ECO:0007669"/>
    <property type="project" value="InterPro"/>
</dbReference>
<keyword evidence="6 13" id="KW-0418">Kinase</keyword>
<keyword evidence="10" id="KW-0812">Transmembrane</keyword>
<evidence type="ECO:0000256" key="1">
    <source>
        <dbReference type="ARBA" id="ARBA00000085"/>
    </source>
</evidence>
<feature type="transmembrane region" description="Helical" evidence="10">
    <location>
        <begin position="291"/>
        <end position="310"/>
    </location>
</feature>